<dbReference type="Pfam" id="PF00563">
    <property type="entry name" value="EAL"/>
    <property type="match status" value="1"/>
</dbReference>
<dbReference type="Gene3D" id="3.20.20.450">
    <property type="entry name" value="EAL domain"/>
    <property type="match status" value="1"/>
</dbReference>
<dbReference type="Proteomes" id="UP001240697">
    <property type="component" value="Chromosome"/>
</dbReference>
<dbReference type="EMBL" id="CP125947">
    <property type="protein sequence ID" value="WHS67514.1"/>
    <property type="molecule type" value="Genomic_DNA"/>
</dbReference>
<proteinExistence type="predicted"/>
<keyword evidence="4 5" id="KW-0472">Membrane</keyword>
<evidence type="ECO:0000256" key="5">
    <source>
        <dbReference type="SAM" id="Phobius"/>
    </source>
</evidence>
<keyword evidence="3 5" id="KW-1133">Transmembrane helix</keyword>
<evidence type="ECO:0000256" key="1">
    <source>
        <dbReference type="ARBA" id="ARBA00004370"/>
    </source>
</evidence>
<dbReference type="RefSeq" id="WP_283488540.1">
    <property type="nucleotide sequence ID" value="NZ_CP125947.1"/>
</dbReference>
<dbReference type="SUPFAM" id="SSF141868">
    <property type="entry name" value="EAL domain-like"/>
    <property type="match status" value="1"/>
</dbReference>
<evidence type="ECO:0000313" key="9">
    <source>
        <dbReference type="EMBL" id="WHS67514.1"/>
    </source>
</evidence>
<dbReference type="InterPro" id="IPR029787">
    <property type="entry name" value="Nucleotide_cyclase"/>
</dbReference>
<keyword evidence="10" id="KW-1185">Reference proteome</keyword>
<reference evidence="9 10" key="1">
    <citation type="submission" date="2023-05" db="EMBL/GenBank/DDBJ databases">
        <authorList>
            <person name="Yin Y."/>
            <person name="Lu Z."/>
        </authorList>
    </citation>
    <scope>NUCLEOTIDE SEQUENCE [LARGE SCALE GENOMIC DNA]</scope>
    <source>
        <strain evidence="9 10">ZM22</strain>
    </source>
</reference>
<dbReference type="NCBIfam" id="TIGR00254">
    <property type="entry name" value="GGDEF"/>
    <property type="match status" value="1"/>
</dbReference>
<name>A0ABY8SWT8_9BURK</name>
<protein>
    <submittedName>
        <fullName evidence="9">EAL domain-containing protein</fullName>
    </submittedName>
</protein>
<dbReference type="PANTHER" id="PTHR44757:SF2">
    <property type="entry name" value="BIOFILM ARCHITECTURE MAINTENANCE PROTEIN MBAA"/>
    <property type="match status" value="1"/>
</dbReference>
<dbReference type="Pfam" id="PF03924">
    <property type="entry name" value="CHASE"/>
    <property type="match status" value="1"/>
</dbReference>
<evidence type="ECO:0000259" key="7">
    <source>
        <dbReference type="PROSITE" id="PS50883"/>
    </source>
</evidence>
<dbReference type="PROSITE" id="PS50887">
    <property type="entry name" value="GGDEF"/>
    <property type="match status" value="1"/>
</dbReference>
<feature type="transmembrane region" description="Helical" evidence="5">
    <location>
        <begin position="199"/>
        <end position="220"/>
    </location>
</feature>
<sequence>MSITYAMATVLQQNPMDIAGLERLASELLPLYAGVDNLQLAPAGVVRKVFPATAHQGPVGHDLLNDPHSKDEAELALATRDLHIAVPAQLRQGRPGFVGRYPLFLTDKQGRQSFWGFVSAVVLLDTVKSFGQFDRLKQQGLAYHLWRAHPMTGEPQTLLRSSEPLTKATMTASIGVPREPWQLTVSPIEPDSLFSSTRLAAWLMVVLAAAAAGALTRSMLMRPVELAQMVRRRTRALESANLSLEWQATHDSLTGLGNRAMLEHELNRSIEHMRHAKGRLAVLLLDLDDFKSINDSLGHRAGDTMLQAVAQSLGRCVRSADAVYRLGGDEFVVVLNQLGEASLAGSIARKILAEVAQPRLILEQEIQLTTSIGVVIYPQDAEDAESLLSLADVAMYRAKKNGRNQMAFFSPALDHAAQTRLQLADQLREAIRTEAFELHYQVKVDIASGQAMGAEALLRWRHPVQGLIPPAEFIPLAEETGLIVAIGEWALQTACMAAESWHRCLGTPLSIAVNLSAKQFQDAALLEKVRTALLHSGLPAHRLELEITESMMMHKPDEAAATMRALRQLGVHLAIDDFGTGYSSLGYLSRFPIQCLKIDRSFVQNVPDSETDSTIARSIVSLGKSLGLTVVAEGVETQSQLDFLRQHGCHIAQGYLLGRPLEAARFIEQLRQQEAALG</sequence>
<evidence type="ECO:0000256" key="3">
    <source>
        <dbReference type="ARBA" id="ARBA00022989"/>
    </source>
</evidence>
<dbReference type="Pfam" id="PF00990">
    <property type="entry name" value="GGDEF"/>
    <property type="match status" value="1"/>
</dbReference>
<dbReference type="InterPro" id="IPR001633">
    <property type="entry name" value="EAL_dom"/>
</dbReference>
<dbReference type="SMART" id="SM01079">
    <property type="entry name" value="CHASE"/>
    <property type="match status" value="1"/>
</dbReference>
<dbReference type="InterPro" id="IPR043128">
    <property type="entry name" value="Rev_trsase/Diguanyl_cyclase"/>
</dbReference>
<evidence type="ECO:0000256" key="4">
    <source>
        <dbReference type="ARBA" id="ARBA00023136"/>
    </source>
</evidence>
<comment type="subcellular location">
    <subcellularLocation>
        <location evidence="1">Membrane</location>
    </subcellularLocation>
</comment>
<organism evidence="9 10">
    <name type="scientific">Comamonas resistens</name>
    <dbReference type="NCBI Taxonomy" id="3046670"/>
    <lineage>
        <taxon>Bacteria</taxon>
        <taxon>Pseudomonadati</taxon>
        <taxon>Pseudomonadota</taxon>
        <taxon>Betaproteobacteria</taxon>
        <taxon>Burkholderiales</taxon>
        <taxon>Comamonadaceae</taxon>
        <taxon>Comamonas</taxon>
    </lineage>
</organism>
<dbReference type="SMART" id="SM00267">
    <property type="entry name" value="GGDEF"/>
    <property type="match status" value="1"/>
</dbReference>
<feature type="domain" description="EAL" evidence="7">
    <location>
        <begin position="420"/>
        <end position="674"/>
    </location>
</feature>
<dbReference type="Gene3D" id="3.30.450.350">
    <property type="entry name" value="CHASE domain"/>
    <property type="match status" value="1"/>
</dbReference>
<evidence type="ECO:0000256" key="2">
    <source>
        <dbReference type="ARBA" id="ARBA00022692"/>
    </source>
</evidence>
<gene>
    <name evidence="9" type="ORF">QMY55_10565</name>
</gene>
<keyword evidence="2 5" id="KW-0812">Transmembrane</keyword>
<dbReference type="PANTHER" id="PTHR44757">
    <property type="entry name" value="DIGUANYLATE CYCLASE DGCP"/>
    <property type="match status" value="1"/>
</dbReference>
<dbReference type="PROSITE" id="PS50883">
    <property type="entry name" value="EAL"/>
    <property type="match status" value="1"/>
</dbReference>
<dbReference type="SMART" id="SM00052">
    <property type="entry name" value="EAL"/>
    <property type="match status" value="1"/>
</dbReference>
<dbReference type="InterPro" id="IPR042240">
    <property type="entry name" value="CHASE_sf"/>
</dbReference>
<feature type="domain" description="CHASE" evidence="6">
    <location>
        <begin position="45"/>
        <end position="184"/>
    </location>
</feature>
<evidence type="ECO:0000259" key="8">
    <source>
        <dbReference type="PROSITE" id="PS50887"/>
    </source>
</evidence>
<dbReference type="Gene3D" id="3.30.70.270">
    <property type="match status" value="1"/>
</dbReference>
<dbReference type="InterPro" id="IPR000160">
    <property type="entry name" value="GGDEF_dom"/>
</dbReference>
<dbReference type="InterPro" id="IPR052155">
    <property type="entry name" value="Biofilm_reg_signaling"/>
</dbReference>
<accession>A0ABY8SWT8</accession>
<dbReference type="InterPro" id="IPR006189">
    <property type="entry name" value="CHASE_dom"/>
</dbReference>
<dbReference type="CDD" id="cd01948">
    <property type="entry name" value="EAL"/>
    <property type="match status" value="1"/>
</dbReference>
<dbReference type="PROSITE" id="PS50839">
    <property type="entry name" value="CHASE"/>
    <property type="match status" value="1"/>
</dbReference>
<dbReference type="InterPro" id="IPR035919">
    <property type="entry name" value="EAL_sf"/>
</dbReference>
<evidence type="ECO:0000313" key="10">
    <source>
        <dbReference type="Proteomes" id="UP001240697"/>
    </source>
</evidence>
<dbReference type="CDD" id="cd01949">
    <property type="entry name" value="GGDEF"/>
    <property type="match status" value="1"/>
</dbReference>
<dbReference type="SUPFAM" id="SSF55073">
    <property type="entry name" value="Nucleotide cyclase"/>
    <property type="match status" value="1"/>
</dbReference>
<feature type="domain" description="GGDEF" evidence="8">
    <location>
        <begin position="278"/>
        <end position="411"/>
    </location>
</feature>
<evidence type="ECO:0000259" key="6">
    <source>
        <dbReference type="PROSITE" id="PS50839"/>
    </source>
</evidence>